<dbReference type="RefSeq" id="WP_196150437.1">
    <property type="nucleotide sequence ID" value="NZ_JADMLG010000007.1"/>
</dbReference>
<dbReference type="InterPro" id="IPR050130">
    <property type="entry name" value="ClpA_ClpB"/>
</dbReference>
<dbReference type="GO" id="GO:0005737">
    <property type="term" value="C:cytoplasm"/>
    <property type="evidence" value="ECO:0007669"/>
    <property type="project" value="TreeGrafter"/>
</dbReference>
<dbReference type="GO" id="GO:0016887">
    <property type="term" value="F:ATP hydrolysis activity"/>
    <property type="evidence" value="ECO:0007669"/>
    <property type="project" value="TreeGrafter"/>
</dbReference>
<accession>A0A931IE51</accession>
<organism evidence="4 5">
    <name type="scientific">Nocardia bovistercoris</name>
    <dbReference type="NCBI Taxonomy" id="2785916"/>
    <lineage>
        <taxon>Bacteria</taxon>
        <taxon>Bacillati</taxon>
        <taxon>Actinomycetota</taxon>
        <taxon>Actinomycetes</taxon>
        <taxon>Mycobacteriales</taxon>
        <taxon>Nocardiaceae</taxon>
        <taxon>Nocardia</taxon>
    </lineage>
</organism>
<dbReference type="Gene3D" id="1.10.8.60">
    <property type="match status" value="1"/>
</dbReference>
<keyword evidence="5" id="KW-1185">Reference proteome</keyword>
<dbReference type="EMBL" id="JADMLG010000007">
    <property type="protein sequence ID" value="MBH0778098.1"/>
    <property type="molecule type" value="Genomic_DNA"/>
</dbReference>
<dbReference type="Proteomes" id="UP000655751">
    <property type="component" value="Unassembled WGS sequence"/>
</dbReference>
<name>A0A931IE51_9NOCA</name>
<evidence type="ECO:0000256" key="1">
    <source>
        <dbReference type="ARBA" id="ARBA00022741"/>
    </source>
</evidence>
<comment type="caution">
    <text evidence="4">The sequence shown here is derived from an EMBL/GenBank/DDBJ whole genome shotgun (WGS) entry which is preliminary data.</text>
</comment>
<evidence type="ECO:0000313" key="5">
    <source>
        <dbReference type="Proteomes" id="UP000655751"/>
    </source>
</evidence>
<keyword evidence="1" id="KW-0547">Nucleotide-binding</keyword>
<proteinExistence type="predicted"/>
<dbReference type="PANTHER" id="PTHR11638:SF18">
    <property type="entry name" value="HEAT SHOCK PROTEIN 104"/>
    <property type="match status" value="1"/>
</dbReference>
<dbReference type="SMART" id="SM01086">
    <property type="entry name" value="ClpB_D2-small"/>
    <property type="match status" value="1"/>
</dbReference>
<dbReference type="Pfam" id="PF10431">
    <property type="entry name" value="ClpB_D2-small"/>
    <property type="match status" value="1"/>
</dbReference>
<evidence type="ECO:0000259" key="3">
    <source>
        <dbReference type="SMART" id="SM01086"/>
    </source>
</evidence>
<evidence type="ECO:0000313" key="4">
    <source>
        <dbReference type="EMBL" id="MBH0778098.1"/>
    </source>
</evidence>
<evidence type="ECO:0000256" key="2">
    <source>
        <dbReference type="ARBA" id="ARBA00022840"/>
    </source>
</evidence>
<feature type="domain" description="Clp ATPase C-terminal" evidence="3">
    <location>
        <begin position="1"/>
        <end position="66"/>
    </location>
</feature>
<dbReference type="GO" id="GO:0034605">
    <property type="term" value="P:cellular response to heat"/>
    <property type="evidence" value="ECO:0007669"/>
    <property type="project" value="TreeGrafter"/>
</dbReference>
<feature type="non-terminal residue" evidence="4">
    <location>
        <position position="1"/>
    </location>
</feature>
<dbReference type="GO" id="GO:0005524">
    <property type="term" value="F:ATP binding"/>
    <property type="evidence" value="ECO:0007669"/>
    <property type="project" value="UniProtKB-KW"/>
</dbReference>
<reference evidence="4" key="1">
    <citation type="submission" date="2020-11" db="EMBL/GenBank/DDBJ databases">
        <title>Nocardia NEAU-351.nov., a novel actinomycete isolated from the cow dung.</title>
        <authorList>
            <person name="Zhang X."/>
        </authorList>
    </citation>
    <scope>NUCLEOTIDE SEQUENCE</scope>
    <source>
        <strain evidence="4">NEAU-351</strain>
    </source>
</reference>
<dbReference type="InterPro" id="IPR019489">
    <property type="entry name" value="Clp_ATPase_C"/>
</dbReference>
<gene>
    <name evidence="4" type="ORF">IT779_17605</name>
</gene>
<keyword evidence="2" id="KW-0067">ATP-binding</keyword>
<dbReference type="PANTHER" id="PTHR11638">
    <property type="entry name" value="ATP-DEPENDENT CLP PROTEASE"/>
    <property type="match status" value="1"/>
</dbReference>
<protein>
    <recommendedName>
        <fullName evidence="3">Clp ATPase C-terminal domain-containing protein</fullName>
    </recommendedName>
</protein>
<dbReference type="AlphaFoldDB" id="A0A931IE51"/>
<sequence length="68" mass="7367">KLDVSDSARFWLAVRGYDPVYGARPLRRLIQQSIGDTLAKQLLAGAVTDGDVVQVDLAKDGDNLIVGR</sequence>